<dbReference type="Pfam" id="PF02365">
    <property type="entry name" value="NAM"/>
    <property type="match status" value="1"/>
</dbReference>
<keyword evidence="5" id="KW-0539">Nucleus</keyword>
<comment type="subcellular location">
    <subcellularLocation>
        <location evidence="1">Nucleus</location>
    </subcellularLocation>
</comment>
<dbReference type="GO" id="GO:0006355">
    <property type="term" value="P:regulation of DNA-templated transcription"/>
    <property type="evidence" value="ECO:0007669"/>
    <property type="project" value="InterPro"/>
</dbReference>
<dbReference type="Gene3D" id="2.170.150.80">
    <property type="entry name" value="NAC domain"/>
    <property type="match status" value="1"/>
</dbReference>
<evidence type="ECO:0000259" key="8">
    <source>
        <dbReference type="PROSITE" id="PS51005"/>
    </source>
</evidence>
<dbReference type="GO" id="GO:0003677">
    <property type="term" value="F:DNA binding"/>
    <property type="evidence" value="ECO:0007669"/>
    <property type="project" value="UniProtKB-KW"/>
</dbReference>
<dbReference type="PaxDb" id="3827-XP_004496133.1"/>
<organism evidence="9 10">
    <name type="scientific">Cicer arietinum</name>
    <name type="common">Chickpea</name>
    <name type="synonym">Garbanzo</name>
    <dbReference type="NCBI Taxonomy" id="3827"/>
    <lineage>
        <taxon>Eukaryota</taxon>
        <taxon>Viridiplantae</taxon>
        <taxon>Streptophyta</taxon>
        <taxon>Embryophyta</taxon>
        <taxon>Tracheophyta</taxon>
        <taxon>Spermatophyta</taxon>
        <taxon>Magnoliopsida</taxon>
        <taxon>eudicotyledons</taxon>
        <taxon>Gunneridae</taxon>
        <taxon>Pentapetalae</taxon>
        <taxon>rosids</taxon>
        <taxon>fabids</taxon>
        <taxon>Fabales</taxon>
        <taxon>Fabaceae</taxon>
        <taxon>Papilionoideae</taxon>
        <taxon>50 kb inversion clade</taxon>
        <taxon>NPAAA clade</taxon>
        <taxon>Hologalegina</taxon>
        <taxon>IRL clade</taxon>
        <taxon>Cicereae</taxon>
        <taxon>Cicer</taxon>
    </lineage>
</organism>
<sequence length="578" mass="63730">MAVYNSPGFRFHPTDEELVCFYLKRKLARNLPSCFDHLAVIDIYKFEPWDLPSLSKLKTKDLEWYFFTVLDKKYGHGIRTNRATDRGYWKTTGKDRIVKNGEDTVGMKKTLVYHSGRAPHGDRTNWVMHEYRMIDEELAKAGLQKDTYVACRIFEKSGSGPKNGEKYGAPFVEAEWEGVDNRVDPLPAVDNEPLKQIVPSVPAIDNELLKQIVPVPAASGDDYVEADDLKQELETSVTVGSADPPSNFYYGECSSHPQLSQTFVNDHMQLEASFGMYDPVLDQPDNMAGQYGQDTNLVQDGDYGELNLGENPLNFNFASDDPDLYFDATGYLTSLGEEYMETNDVENLDEISPPEIDPSVAAMLDEYLNYPAGDISKHISFDSPLSIGCESPIANPVQPFIEQNVEDEANGSSLANKQVSEAQSSNEAIPTEDPEVSSWVSGDTNPFVKQANKLLASLPAAPAFASEFPTKEFALRIHPAAQSSSSAHITAGMISITDITFRGNAMDWMVGKNGGFNTIMSTGFSQTDGNSATLEPISDLVCSKAAFVLSHSWVFLTGFSVVVLSLSFKIGSLMYTGK</sequence>
<accession>A0A1S2XXS5</accession>
<keyword evidence="7" id="KW-0472">Membrane</keyword>
<feature type="transmembrane region" description="Helical" evidence="7">
    <location>
        <begin position="545"/>
        <end position="568"/>
    </location>
</feature>
<keyword evidence="2" id="KW-0805">Transcription regulation</keyword>
<evidence type="ECO:0000256" key="5">
    <source>
        <dbReference type="ARBA" id="ARBA00023242"/>
    </source>
</evidence>
<dbReference type="SUPFAM" id="SSF101941">
    <property type="entry name" value="NAC domain"/>
    <property type="match status" value="1"/>
</dbReference>
<dbReference type="InterPro" id="IPR003441">
    <property type="entry name" value="NAC-dom"/>
</dbReference>
<dbReference type="PANTHER" id="PTHR31744:SF210">
    <property type="entry name" value="NAC DOMAIN-CONTAINING PROTEIN 86-LIKE"/>
    <property type="match status" value="1"/>
</dbReference>
<keyword evidence="9" id="KW-1185">Reference proteome</keyword>
<keyword evidence="7" id="KW-1133">Transmembrane helix</keyword>
<feature type="region of interest" description="Disordered" evidence="6">
    <location>
        <begin position="409"/>
        <end position="439"/>
    </location>
</feature>
<proteinExistence type="predicted"/>
<evidence type="ECO:0000313" key="9">
    <source>
        <dbReference type="Proteomes" id="UP000087171"/>
    </source>
</evidence>
<feature type="domain" description="NAC" evidence="8">
    <location>
        <begin position="5"/>
        <end position="156"/>
    </location>
</feature>
<protein>
    <submittedName>
        <fullName evidence="10">NAC domain-containing protein 53 isoform X1</fullName>
    </submittedName>
</protein>
<reference evidence="10" key="2">
    <citation type="submission" date="2025-08" db="UniProtKB">
        <authorList>
            <consortium name="RefSeq"/>
        </authorList>
    </citation>
    <scope>IDENTIFICATION</scope>
    <source>
        <tissue evidence="10">Etiolated seedlings</tissue>
    </source>
</reference>
<dbReference type="InterPro" id="IPR036093">
    <property type="entry name" value="NAC_dom_sf"/>
</dbReference>
<keyword evidence="7" id="KW-0812">Transmembrane</keyword>
<dbReference type="OrthoDB" id="777252at2759"/>
<dbReference type="eggNOG" id="ENOG502QTKI">
    <property type="taxonomic scope" value="Eukaryota"/>
</dbReference>
<keyword evidence="4" id="KW-0804">Transcription</keyword>
<evidence type="ECO:0000256" key="4">
    <source>
        <dbReference type="ARBA" id="ARBA00023163"/>
    </source>
</evidence>
<dbReference type="PANTHER" id="PTHR31744">
    <property type="entry name" value="PROTEIN CUP-SHAPED COTYLEDON 2-RELATED"/>
    <property type="match status" value="1"/>
</dbReference>
<name>A0A1S2XXS5_CICAR</name>
<evidence type="ECO:0000256" key="2">
    <source>
        <dbReference type="ARBA" id="ARBA00023015"/>
    </source>
</evidence>
<dbReference type="AlphaFoldDB" id="A0A1S2XXS5"/>
<evidence type="ECO:0000256" key="3">
    <source>
        <dbReference type="ARBA" id="ARBA00023125"/>
    </source>
</evidence>
<reference evidence="9" key="1">
    <citation type="journal article" date="2013" name="Nat. Biotechnol.">
        <title>Draft genome sequence of chickpea (Cicer arietinum) provides a resource for trait improvement.</title>
        <authorList>
            <person name="Varshney R.K."/>
            <person name="Song C."/>
            <person name="Saxena R.K."/>
            <person name="Azam S."/>
            <person name="Yu S."/>
            <person name="Sharpe A.G."/>
            <person name="Cannon S."/>
            <person name="Baek J."/>
            <person name="Rosen B.D."/>
            <person name="Tar'an B."/>
            <person name="Millan T."/>
            <person name="Zhang X."/>
            <person name="Ramsay L.D."/>
            <person name="Iwata A."/>
            <person name="Wang Y."/>
            <person name="Nelson W."/>
            <person name="Farmer A.D."/>
            <person name="Gaur P.M."/>
            <person name="Soderlund C."/>
            <person name="Penmetsa R.V."/>
            <person name="Xu C."/>
            <person name="Bharti A.K."/>
            <person name="He W."/>
            <person name="Winter P."/>
            <person name="Zhao S."/>
            <person name="Hane J.K."/>
            <person name="Carrasquilla-Garcia N."/>
            <person name="Condie J.A."/>
            <person name="Upadhyaya H.D."/>
            <person name="Luo M.C."/>
            <person name="Thudi M."/>
            <person name="Gowda C.L."/>
            <person name="Singh N.P."/>
            <person name="Lichtenzveig J."/>
            <person name="Gali K.K."/>
            <person name="Rubio J."/>
            <person name="Nadarajan N."/>
            <person name="Dolezel J."/>
            <person name="Bansal K.C."/>
            <person name="Xu X."/>
            <person name="Edwards D."/>
            <person name="Zhang G."/>
            <person name="Kahl G."/>
            <person name="Gil J."/>
            <person name="Singh K.B."/>
            <person name="Datta S.K."/>
            <person name="Jackson S.A."/>
            <person name="Wang J."/>
            <person name="Cook D.R."/>
        </authorList>
    </citation>
    <scope>NUCLEOTIDE SEQUENCE [LARGE SCALE GENOMIC DNA]</scope>
    <source>
        <strain evidence="9">cv. CDC Frontier</strain>
    </source>
</reference>
<evidence type="ECO:0000256" key="7">
    <source>
        <dbReference type="SAM" id="Phobius"/>
    </source>
</evidence>
<dbReference type="RefSeq" id="XP_004496133.1">
    <property type="nucleotide sequence ID" value="XM_004496076.3"/>
</dbReference>
<dbReference type="KEGG" id="cam:101499363"/>
<gene>
    <name evidence="10" type="primary">NAC31</name>
</gene>
<feature type="compositionally biased region" description="Polar residues" evidence="6">
    <location>
        <begin position="410"/>
        <end position="428"/>
    </location>
</feature>
<dbReference type="Proteomes" id="UP000087171">
    <property type="component" value="Chromosome Ca4"/>
</dbReference>
<evidence type="ECO:0000256" key="6">
    <source>
        <dbReference type="SAM" id="MobiDB-lite"/>
    </source>
</evidence>
<dbReference type="FunFam" id="2.170.150.80:FF:000002">
    <property type="entry name" value="Nac domain-containing protein 86"/>
    <property type="match status" value="1"/>
</dbReference>
<dbReference type="GO" id="GO:0005634">
    <property type="term" value="C:nucleus"/>
    <property type="evidence" value="ECO:0007669"/>
    <property type="project" value="UniProtKB-SubCell"/>
</dbReference>
<keyword evidence="3" id="KW-0238">DNA-binding</keyword>
<dbReference type="STRING" id="3827.A0A1S2XXS5"/>
<evidence type="ECO:0000313" key="10">
    <source>
        <dbReference type="RefSeq" id="XP_004496133.1"/>
    </source>
</evidence>
<dbReference type="PROSITE" id="PS51005">
    <property type="entry name" value="NAC"/>
    <property type="match status" value="1"/>
</dbReference>
<evidence type="ECO:0000256" key="1">
    <source>
        <dbReference type="ARBA" id="ARBA00004123"/>
    </source>
</evidence>
<dbReference type="GeneID" id="101499363"/>